<organism evidence="1 2">
    <name type="scientific">Mycobacteroides abscessus 1948</name>
    <dbReference type="NCBI Taxonomy" id="1299323"/>
    <lineage>
        <taxon>Bacteria</taxon>
        <taxon>Bacillati</taxon>
        <taxon>Actinomycetota</taxon>
        <taxon>Actinomycetes</taxon>
        <taxon>Mycobacteriales</taxon>
        <taxon>Mycobacteriaceae</taxon>
        <taxon>Mycobacteroides</taxon>
        <taxon>Mycobacteroides abscessus</taxon>
    </lineage>
</organism>
<comment type="caution">
    <text evidence="1">The sequence shown here is derived from an EMBL/GenBank/DDBJ whole genome shotgun (WGS) entry which is preliminary data.</text>
</comment>
<dbReference type="EMBL" id="JAOH01000002">
    <property type="protein sequence ID" value="EUA64722.1"/>
    <property type="molecule type" value="Genomic_DNA"/>
</dbReference>
<evidence type="ECO:0000313" key="2">
    <source>
        <dbReference type="Proteomes" id="UP000021210"/>
    </source>
</evidence>
<evidence type="ECO:0000313" key="1">
    <source>
        <dbReference type="EMBL" id="EUA64722.1"/>
    </source>
</evidence>
<sequence>MIFSRLFDDAALFPPGNAPTDSAVPAHRAHLDATYADYVGPFIAPVGAVRTIAALTRAAAPETPMPVSLTSTGHLQQLGETICSAMDYRDLNIVSVEVAMAESDSAAVATTLLDSAIPDNISVFLEVPRDARRADALSALAGRRIHAKFRTGGLTKAAYPDEHELAAAIHHCVRAGIAFKATAGLHHATRNTNPTTGFEQHGFLNIIAAVHGAHHGASAADLAAILASRDAYGLADTISALTPKDVALVRHTFLSFGTCSIIEPLEDLLGLGLITADVLSPSQGINL</sequence>
<dbReference type="Proteomes" id="UP000021210">
    <property type="component" value="Unassembled WGS sequence"/>
</dbReference>
<dbReference type="AlphaFoldDB" id="A0A829QNE7"/>
<gene>
    <name evidence="1" type="ORF">I542_4898</name>
</gene>
<protein>
    <submittedName>
        <fullName evidence="1">Uncharacterized protein</fullName>
    </submittedName>
</protein>
<reference evidence="1 2" key="1">
    <citation type="submission" date="2013-12" db="EMBL/GenBank/DDBJ databases">
        <authorList>
            <person name="Zelazny A."/>
            <person name="Olivier K."/>
            <person name="Holland S."/>
            <person name="Lenaerts A."/>
            <person name="Ordway D."/>
            <person name="DeGroote M.A."/>
            <person name="Parker T."/>
            <person name="Sizemore C."/>
            <person name="Tallon L.J."/>
            <person name="Sadzewicz L.K."/>
            <person name="Sengamalay N."/>
            <person name="Fraser C.M."/>
            <person name="Hine E."/>
            <person name="Shefchek K.A."/>
            <person name="Das S.P."/>
            <person name="Tettelin H."/>
        </authorList>
    </citation>
    <scope>NUCLEOTIDE SEQUENCE [LARGE SCALE GENOMIC DNA]</scope>
    <source>
        <strain evidence="1 2">1948</strain>
    </source>
</reference>
<proteinExistence type="predicted"/>
<accession>A0A829QNE7</accession>
<name>A0A829QNE7_9MYCO</name>